<organism evidence="7">
    <name type="scientific">Pneumocystis jirovecii</name>
    <name type="common">Human pneumocystis pneumonia agent</name>
    <dbReference type="NCBI Taxonomy" id="42068"/>
    <lineage>
        <taxon>Eukaryota</taxon>
        <taxon>Fungi</taxon>
        <taxon>Dikarya</taxon>
        <taxon>Ascomycota</taxon>
        <taxon>Taphrinomycotina</taxon>
        <taxon>Pneumocystomycetes</taxon>
        <taxon>Pneumocystaceae</taxon>
        <taxon>Pneumocystis</taxon>
    </lineage>
</organism>
<dbReference type="GO" id="GO:0005737">
    <property type="term" value="C:cytoplasm"/>
    <property type="evidence" value="ECO:0007669"/>
    <property type="project" value="UniProtKB-SubCell"/>
</dbReference>
<dbReference type="EMBL" id="CAKM01000051">
    <property type="protein sequence ID" value="CCJ28294.1"/>
    <property type="molecule type" value="Genomic_DNA"/>
</dbReference>
<dbReference type="AlphaFoldDB" id="L0P873"/>
<protein>
    <recommendedName>
        <fullName evidence="8">Armadillo repeat-containing protein 8</fullName>
    </recommendedName>
</protein>
<evidence type="ECO:0000256" key="3">
    <source>
        <dbReference type="ARBA" id="ARBA00022490"/>
    </source>
</evidence>
<dbReference type="Proteomes" id="UP000010422">
    <property type="component" value="Unassembled WGS sequence"/>
</dbReference>
<dbReference type="InterPro" id="IPR011989">
    <property type="entry name" value="ARM-like"/>
</dbReference>
<dbReference type="PANTHER" id="PTHR15651">
    <property type="entry name" value="ARMADILLO REPEAT-CONTAINING PROTEIN 8"/>
    <property type="match status" value="1"/>
</dbReference>
<dbReference type="Gene3D" id="1.25.10.10">
    <property type="entry name" value="Leucine-rich Repeat Variant"/>
    <property type="match status" value="1"/>
</dbReference>
<comment type="caution">
    <text evidence="6">The sequence shown here is derived from an EMBL/GenBank/DDBJ whole genome shotgun (WGS) entry which is preliminary data.</text>
</comment>
<reference evidence="6 7" key="1">
    <citation type="journal article" date="2012" name="MBio">
        <title>De novo assembly of the Pneumocystis jirovecii genome from a single bronchoalveolar lavage fluid specimen from a patient.</title>
        <authorList>
            <person name="Cisse O.H."/>
            <person name="Pagni M."/>
            <person name="Hauser P.M."/>
        </authorList>
    </citation>
    <scope>NUCLEOTIDE SEQUENCE [LARGE SCALE GENOMIC DNA]</scope>
    <source>
        <strain evidence="6 7">SE8</strain>
    </source>
</reference>
<evidence type="ECO:0000256" key="5">
    <source>
        <dbReference type="ARBA" id="ARBA00023242"/>
    </source>
</evidence>
<dbReference type="SUPFAM" id="SSF48371">
    <property type="entry name" value="ARM repeat"/>
    <property type="match status" value="1"/>
</dbReference>
<keyword evidence="3" id="KW-0963">Cytoplasm</keyword>
<proteinExistence type="predicted"/>
<dbReference type="GO" id="GO:0043161">
    <property type="term" value="P:proteasome-mediated ubiquitin-dependent protein catabolic process"/>
    <property type="evidence" value="ECO:0007669"/>
    <property type="project" value="TreeGrafter"/>
</dbReference>
<evidence type="ECO:0000313" key="7">
    <source>
        <dbReference type="Proteomes" id="UP000010422"/>
    </source>
</evidence>
<evidence type="ECO:0000256" key="1">
    <source>
        <dbReference type="ARBA" id="ARBA00004123"/>
    </source>
</evidence>
<dbReference type="GO" id="GO:0005634">
    <property type="term" value="C:nucleus"/>
    <property type="evidence" value="ECO:0007669"/>
    <property type="project" value="UniProtKB-SubCell"/>
</dbReference>
<dbReference type="InterPro" id="IPR016024">
    <property type="entry name" value="ARM-type_fold"/>
</dbReference>
<dbReference type="PANTHER" id="PTHR15651:SF7">
    <property type="entry name" value="ARMADILLO REPEAT-CONTAINING PROTEIN 8"/>
    <property type="match status" value="1"/>
</dbReference>
<dbReference type="GO" id="GO:0034657">
    <property type="term" value="C:GID complex"/>
    <property type="evidence" value="ECO:0007669"/>
    <property type="project" value="TreeGrafter"/>
</dbReference>
<comment type="subcellular location">
    <subcellularLocation>
        <location evidence="2">Cytoplasm</location>
    </subcellularLocation>
    <subcellularLocation>
        <location evidence="1">Nucleus</location>
    </subcellularLocation>
</comment>
<dbReference type="InParanoid" id="L0P873"/>
<evidence type="ECO:0008006" key="8">
    <source>
        <dbReference type="Google" id="ProtNLM"/>
    </source>
</evidence>
<dbReference type="STRING" id="1209962.L0P873"/>
<keyword evidence="5" id="KW-0539">Nucleus</keyword>
<accession>L0P873</accession>
<dbReference type="InterPro" id="IPR038739">
    <property type="entry name" value="ARMC8/Vid28"/>
</dbReference>
<keyword evidence="4" id="KW-0677">Repeat</keyword>
<evidence type="ECO:0000256" key="4">
    <source>
        <dbReference type="ARBA" id="ARBA00022737"/>
    </source>
</evidence>
<gene>
    <name evidence="6" type="ORF">PNEJI1_002856</name>
</gene>
<name>L0P873_PNEJI</name>
<evidence type="ECO:0000313" key="6">
    <source>
        <dbReference type="EMBL" id="CCJ28294.1"/>
    </source>
</evidence>
<evidence type="ECO:0000256" key="2">
    <source>
        <dbReference type="ARBA" id="ARBA00004496"/>
    </source>
</evidence>
<sequence length="129" mass="14585">MKLVVQEQALDVIRNVICGQQENIDLLLNNIGTSQIISIIKGKLASGFTEIITALILKHIGHTSFEVRLGCLWVLINLTWSDDNSDKVMKEHRNQVLKDIGFLEKLKLMQNDSSSDIRERVKTALSQLE</sequence>
<dbReference type="VEuPathDB" id="FungiDB:PNEJI1_002856"/>